<reference evidence="1 2" key="1">
    <citation type="submission" date="2020-08" db="EMBL/GenBank/DDBJ databases">
        <title>Sequencing the genomes of 1000 actinobacteria strains.</title>
        <authorList>
            <person name="Klenk H.-P."/>
        </authorList>
    </citation>
    <scope>NUCLEOTIDE SEQUENCE [LARGE SCALE GENOMIC DNA]</scope>
    <source>
        <strain evidence="1 2">DSM 43582</strain>
    </source>
</reference>
<gene>
    <name evidence="1" type="ORF">BJY24_001851</name>
</gene>
<name>A0A7W9PBF7_9NOCA</name>
<dbReference type="AlphaFoldDB" id="A0A7W9PBF7"/>
<accession>A0A7W9PBF7</accession>
<comment type="caution">
    <text evidence="1">The sequence shown here is derived from an EMBL/GenBank/DDBJ whole genome shotgun (WGS) entry which is preliminary data.</text>
</comment>
<dbReference type="RefSeq" id="WP_051160995.1">
    <property type="nucleotide sequence ID" value="NZ_JACHIT010000001.1"/>
</dbReference>
<dbReference type="EMBL" id="JACHIT010000001">
    <property type="protein sequence ID" value="MBB5912984.1"/>
    <property type="molecule type" value="Genomic_DNA"/>
</dbReference>
<evidence type="ECO:0000313" key="1">
    <source>
        <dbReference type="EMBL" id="MBB5912984.1"/>
    </source>
</evidence>
<protein>
    <recommendedName>
        <fullName evidence="3">SAV-6107-like HEPN domain-containing protein</fullName>
    </recommendedName>
</protein>
<evidence type="ECO:0000313" key="2">
    <source>
        <dbReference type="Proteomes" id="UP000540412"/>
    </source>
</evidence>
<dbReference type="Proteomes" id="UP000540412">
    <property type="component" value="Unassembled WGS sequence"/>
</dbReference>
<keyword evidence="2" id="KW-1185">Reference proteome</keyword>
<organism evidence="1 2">
    <name type="scientific">Nocardia transvalensis</name>
    <dbReference type="NCBI Taxonomy" id="37333"/>
    <lineage>
        <taxon>Bacteria</taxon>
        <taxon>Bacillati</taxon>
        <taxon>Actinomycetota</taxon>
        <taxon>Actinomycetes</taxon>
        <taxon>Mycobacteriales</taxon>
        <taxon>Nocardiaceae</taxon>
        <taxon>Nocardia</taxon>
    </lineage>
</organism>
<evidence type="ECO:0008006" key="3">
    <source>
        <dbReference type="Google" id="ProtNLM"/>
    </source>
</evidence>
<sequence length="136" mass="15285">MDQSLIPVADRLRSVDTLITNANTDLAGMWPRACAWLLRIALERAVRELWSTVSPPMTHVTLRAQFLVVQKYIGPEAAADARLLWSQLSATSHHHDHQPAPSAAELRRWHDTAEHIIEAIDAAIRRHRAHDATPPD</sequence>
<proteinExistence type="predicted"/>